<dbReference type="STRING" id="1280952.HJA_08474"/>
<keyword evidence="4 7" id="KW-1133">Transmembrane helix</keyword>
<dbReference type="Proteomes" id="UP000024816">
    <property type="component" value="Unassembled WGS sequence"/>
</dbReference>
<evidence type="ECO:0000256" key="7">
    <source>
        <dbReference type="SAM" id="Phobius"/>
    </source>
</evidence>
<reference evidence="9 10" key="1">
    <citation type="journal article" date="2014" name="Antonie Van Leeuwenhoek">
        <title>Hyphomonas beringensis sp. nov. and Hyphomonas chukchiensis sp. nov., isolated from surface seawater of the Bering Sea and Chukchi Sea.</title>
        <authorList>
            <person name="Li C."/>
            <person name="Lai Q."/>
            <person name="Li G."/>
            <person name="Dong C."/>
            <person name="Wang J."/>
            <person name="Liao Y."/>
            <person name="Shao Z."/>
        </authorList>
    </citation>
    <scope>NUCLEOTIDE SEQUENCE [LARGE SCALE GENOMIC DNA]</scope>
    <source>
        <strain evidence="9 10">VP2</strain>
    </source>
</reference>
<proteinExistence type="inferred from homology"/>
<dbReference type="InterPro" id="IPR002898">
    <property type="entry name" value="MotA_ExbB_proton_chnl"/>
</dbReference>
<dbReference type="Pfam" id="PF01618">
    <property type="entry name" value="MotA_ExbB"/>
    <property type="match status" value="1"/>
</dbReference>
<dbReference type="GO" id="GO:0017038">
    <property type="term" value="P:protein import"/>
    <property type="evidence" value="ECO:0007669"/>
    <property type="project" value="TreeGrafter"/>
</dbReference>
<dbReference type="PANTHER" id="PTHR30625">
    <property type="entry name" value="PROTEIN TOLQ"/>
    <property type="match status" value="1"/>
</dbReference>
<accession>A0A059FCY0</accession>
<dbReference type="EMBL" id="ARYJ01000005">
    <property type="protein sequence ID" value="KCZ88388.1"/>
    <property type="molecule type" value="Genomic_DNA"/>
</dbReference>
<comment type="caution">
    <text evidence="9">The sequence shown here is derived from an EMBL/GenBank/DDBJ whole genome shotgun (WGS) entry which is preliminary data.</text>
</comment>
<organism evidence="9 10">
    <name type="scientific">Hyphomonas jannaschiana VP2</name>
    <dbReference type="NCBI Taxonomy" id="1280952"/>
    <lineage>
        <taxon>Bacteria</taxon>
        <taxon>Pseudomonadati</taxon>
        <taxon>Pseudomonadota</taxon>
        <taxon>Alphaproteobacteria</taxon>
        <taxon>Hyphomonadales</taxon>
        <taxon>Hyphomonadaceae</taxon>
        <taxon>Hyphomonas</taxon>
    </lineage>
</organism>
<feature type="transmembrane region" description="Helical" evidence="7">
    <location>
        <begin position="30"/>
        <end position="51"/>
    </location>
</feature>
<name>A0A059FCY0_9PROT</name>
<keyword evidence="6" id="KW-0813">Transport</keyword>
<feature type="transmembrane region" description="Helical" evidence="7">
    <location>
        <begin position="137"/>
        <end position="160"/>
    </location>
</feature>
<dbReference type="OrthoDB" id="9805133at2"/>
<dbReference type="eggNOG" id="COG0811">
    <property type="taxonomic scope" value="Bacteria"/>
</dbReference>
<evidence type="ECO:0000256" key="6">
    <source>
        <dbReference type="RuleBase" id="RU004057"/>
    </source>
</evidence>
<evidence type="ECO:0000256" key="1">
    <source>
        <dbReference type="ARBA" id="ARBA00004651"/>
    </source>
</evidence>
<sequence length="237" mass="25297">MESEAIGTAASNTDFSLIALIFEADPVVKLVMFMLFLASVWSWIVIGEKLFSLGSARKKARQFEDAFWNGRTEDLDLRPGSGGGDAASRVFQAAAREWSDARRVPPGSGEATALVNRAERSMRATIDRELGRAGNGLGVLATIGSASPFIGLFGTVWGIMNAFLNIAAQQDTSLGTVAGPIAEALFATGMGLVAAIPAVIFYNKFTGDLTRFADQLDAFSQDVLVRLSRRASDPARD</sequence>
<keyword evidence="10" id="KW-1185">Reference proteome</keyword>
<keyword evidence="3 7" id="KW-0812">Transmembrane</keyword>
<evidence type="ECO:0000256" key="2">
    <source>
        <dbReference type="ARBA" id="ARBA00022475"/>
    </source>
</evidence>
<feature type="transmembrane region" description="Helical" evidence="7">
    <location>
        <begin position="180"/>
        <end position="202"/>
    </location>
</feature>
<dbReference type="InterPro" id="IPR050790">
    <property type="entry name" value="ExbB/TolQ_transport"/>
</dbReference>
<dbReference type="PATRIC" id="fig|1280952.3.peg.1686"/>
<dbReference type="AlphaFoldDB" id="A0A059FCY0"/>
<feature type="domain" description="MotA/TolQ/ExbB proton channel" evidence="8">
    <location>
        <begin position="114"/>
        <end position="216"/>
    </location>
</feature>
<dbReference type="RefSeq" id="WP_035580983.1">
    <property type="nucleotide sequence ID" value="NZ_ARYJ01000005.1"/>
</dbReference>
<evidence type="ECO:0000256" key="4">
    <source>
        <dbReference type="ARBA" id="ARBA00022989"/>
    </source>
</evidence>
<comment type="subcellular location">
    <subcellularLocation>
        <location evidence="1">Cell membrane</location>
        <topology evidence="1">Multi-pass membrane protein</topology>
    </subcellularLocation>
    <subcellularLocation>
        <location evidence="6">Membrane</location>
        <topology evidence="6">Multi-pass membrane protein</topology>
    </subcellularLocation>
</comment>
<gene>
    <name evidence="9" type="ORF">HJA_08474</name>
</gene>
<keyword evidence="2" id="KW-1003">Cell membrane</keyword>
<dbReference type="PANTHER" id="PTHR30625:SF3">
    <property type="entry name" value="TOL-PAL SYSTEM PROTEIN TOLQ"/>
    <property type="match status" value="1"/>
</dbReference>
<keyword evidence="6" id="KW-0653">Protein transport</keyword>
<keyword evidence="5 7" id="KW-0472">Membrane</keyword>
<evidence type="ECO:0000256" key="3">
    <source>
        <dbReference type="ARBA" id="ARBA00022692"/>
    </source>
</evidence>
<evidence type="ECO:0000259" key="8">
    <source>
        <dbReference type="Pfam" id="PF01618"/>
    </source>
</evidence>
<evidence type="ECO:0000313" key="10">
    <source>
        <dbReference type="Proteomes" id="UP000024816"/>
    </source>
</evidence>
<evidence type="ECO:0000256" key="5">
    <source>
        <dbReference type="ARBA" id="ARBA00023136"/>
    </source>
</evidence>
<protein>
    <submittedName>
        <fullName evidence="9">Protein TolQ</fullName>
    </submittedName>
</protein>
<evidence type="ECO:0000313" key="9">
    <source>
        <dbReference type="EMBL" id="KCZ88388.1"/>
    </source>
</evidence>
<comment type="similarity">
    <text evidence="6">Belongs to the exbB/tolQ family.</text>
</comment>
<dbReference type="GO" id="GO:0005886">
    <property type="term" value="C:plasma membrane"/>
    <property type="evidence" value="ECO:0007669"/>
    <property type="project" value="UniProtKB-SubCell"/>
</dbReference>